<sequence>MPRTVRRRRALVALLAAALLVPLTACGGDDGGKDGDADGGNRVELTVLAAASLTDVFETAGRAYRDSHPDTTVTFSFAGSQELAAQVRQGIGADVLVTADTATMDGLRADTRTPAVIARNRLVIAVEEGNPHRVDALEDLADRKLKVVLAAPQVPAGRYSARVLDAAKLTVRPVSEEPNVRAVLSKVALGEADAGLVYATDAAAEPGKVDAVAIPDERNAIASYPAAALKEAPHAKEAADFVAWLRGPEAQRILRDAGFQQP</sequence>
<dbReference type="InterPro" id="IPR050682">
    <property type="entry name" value="ModA/WtpA"/>
</dbReference>
<evidence type="ECO:0000256" key="1">
    <source>
        <dbReference type="ARBA" id="ARBA00009175"/>
    </source>
</evidence>
<dbReference type="NCBIfam" id="TIGR01256">
    <property type="entry name" value="modA"/>
    <property type="match status" value="1"/>
</dbReference>
<dbReference type="CDD" id="cd13538">
    <property type="entry name" value="PBP2_ModA_like_1"/>
    <property type="match status" value="1"/>
</dbReference>
<dbReference type="InterPro" id="IPR005950">
    <property type="entry name" value="ModA"/>
</dbReference>
<dbReference type="SUPFAM" id="SSF53850">
    <property type="entry name" value="Periplasmic binding protein-like II"/>
    <property type="match status" value="1"/>
</dbReference>
<feature type="chain" id="PRO_5047131547" evidence="4">
    <location>
        <begin position="28"/>
        <end position="262"/>
    </location>
</feature>
<comment type="similarity">
    <text evidence="1">Belongs to the bacterial solute-binding protein ModA family.</text>
</comment>
<proteinExistence type="inferred from homology"/>
<dbReference type="PANTHER" id="PTHR30632:SF0">
    <property type="entry name" value="SULFATE-BINDING PROTEIN"/>
    <property type="match status" value="1"/>
</dbReference>
<name>A0ABS0NHK8_9ACTN</name>
<dbReference type="EMBL" id="JACYXC010000001">
    <property type="protein sequence ID" value="MBH5334688.1"/>
    <property type="molecule type" value="Genomic_DNA"/>
</dbReference>
<dbReference type="PANTHER" id="PTHR30632">
    <property type="entry name" value="MOLYBDATE-BINDING PERIPLASMIC PROTEIN"/>
    <property type="match status" value="1"/>
</dbReference>
<evidence type="ECO:0000313" key="5">
    <source>
        <dbReference type="EMBL" id="MBH5334688.1"/>
    </source>
</evidence>
<feature type="signal peptide" evidence="4">
    <location>
        <begin position="1"/>
        <end position="27"/>
    </location>
</feature>
<keyword evidence="2" id="KW-0479">Metal-binding</keyword>
<evidence type="ECO:0000256" key="2">
    <source>
        <dbReference type="ARBA" id="ARBA00022723"/>
    </source>
</evidence>
<accession>A0ABS0NHK8</accession>
<dbReference type="Pfam" id="PF13531">
    <property type="entry name" value="SBP_bac_11"/>
    <property type="match status" value="1"/>
</dbReference>
<keyword evidence="6" id="KW-1185">Reference proteome</keyword>
<protein>
    <submittedName>
        <fullName evidence="5">Molybdate ABC transporter substrate-binding protein</fullName>
    </submittedName>
</protein>
<dbReference type="Gene3D" id="3.40.190.10">
    <property type="entry name" value="Periplasmic binding protein-like II"/>
    <property type="match status" value="2"/>
</dbReference>
<dbReference type="Proteomes" id="UP000807371">
    <property type="component" value="Unassembled WGS sequence"/>
</dbReference>
<reference evidence="5 6" key="1">
    <citation type="submission" date="2020-09" db="EMBL/GenBank/DDBJ databases">
        <title>Biosynthesis of the nuclear factor of activated T cells inhibitor NFAT-133 and its congeners in Streptomyces pactum.</title>
        <authorList>
            <person name="Zhou W."/>
            <person name="Posri P."/>
            <person name="Abugrain M.E."/>
            <person name="Weisberg A.J."/>
            <person name="Chang J.H."/>
            <person name="Mahmud T."/>
        </authorList>
    </citation>
    <scope>NUCLEOTIDE SEQUENCE [LARGE SCALE GENOMIC DNA]</scope>
    <source>
        <strain evidence="5 6">ATCC 27456</strain>
    </source>
</reference>
<evidence type="ECO:0000313" key="6">
    <source>
        <dbReference type="Proteomes" id="UP000807371"/>
    </source>
</evidence>
<comment type="caution">
    <text evidence="5">The sequence shown here is derived from an EMBL/GenBank/DDBJ whole genome shotgun (WGS) entry which is preliminary data.</text>
</comment>
<dbReference type="PIRSF" id="PIRSF004846">
    <property type="entry name" value="ModA"/>
    <property type="match status" value="1"/>
</dbReference>
<keyword evidence="3 4" id="KW-0732">Signal</keyword>
<gene>
    <name evidence="5" type="primary">modA</name>
    <name evidence="5" type="ORF">IHE55_07720</name>
</gene>
<evidence type="ECO:0000256" key="3">
    <source>
        <dbReference type="ARBA" id="ARBA00022729"/>
    </source>
</evidence>
<dbReference type="RefSeq" id="WP_197988346.1">
    <property type="nucleotide sequence ID" value="NZ_JACYXC010000001.1"/>
</dbReference>
<organism evidence="5 6">
    <name type="scientific">Streptomyces pactum</name>
    <dbReference type="NCBI Taxonomy" id="68249"/>
    <lineage>
        <taxon>Bacteria</taxon>
        <taxon>Bacillati</taxon>
        <taxon>Actinomycetota</taxon>
        <taxon>Actinomycetes</taxon>
        <taxon>Kitasatosporales</taxon>
        <taxon>Streptomycetaceae</taxon>
        <taxon>Streptomyces</taxon>
    </lineage>
</organism>
<evidence type="ECO:0000256" key="4">
    <source>
        <dbReference type="SAM" id="SignalP"/>
    </source>
</evidence>